<dbReference type="PANTHER" id="PTHR12242">
    <property type="entry name" value="OS02G0130600 PROTEIN-RELATED"/>
    <property type="match status" value="1"/>
</dbReference>
<reference evidence="2" key="1">
    <citation type="journal article" date="2019" name="Plant J.">
        <title>Chlorella vulgaris genome assembly and annotation reveals the molecular basis for metabolic acclimation to high light conditions.</title>
        <authorList>
            <person name="Cecchin M."/>
            <person name="Marcolungo L."/>
            <person name="Rossato M."/>
            <person name="Girolomoni L."/>
            <person name="Cosentino E."/>
            <person name="Cuine S."/>
            <person name="Li-Beisson Y."/>
            <person name="Delledonne M."/>
            <person name="Ballottari M."/>
        </authorList>
    </citation>
    <scope>NUCLEOTIDE SEQUENCE</scope>
    <source>
        <strain evidence="2">211/11P</strain>
    </source>
</reference>
<evidence type="ECO:0000256" key="1">
    <source>
        <dbReference type="SAM" id="Phobius"/>
    </source>
</evidence>
<proteinExistence type="predicted"/>
<keyword evidence="3" id="KW-1185">Reference proteome</keyword>
<reference evidence="2" key="2">
    <citation type="submission" date="2020-11" db="EMBL/GenBank/DDBJ databases">
        <authorList>
            <person name="Cecchin M."/>
            <person name="Marcolungo L."/>
            <person name="Rossato M."/>
            <person name="Girolomoni L."/>
            <person name="Cosentino E."/>
            <person name="Cuine S."/>
            <person name="Li-Beisson Y."/>
            <person name="Delledonne M."/>
            <person name="Ballottari M."/>
        </authorList>
    </citation>
    <scope>NUCLEOTIDE SEQUENCE</scope>
    <source>
        <strain evidence="2">211/11P</strain>
        <tissue evidence="2">Whole cell</tissue>
    </source>
</reference>
<evidence type="ECO:0000313" key="2">
    <source>
        <dbReference type="EMBL" id="KAI3424197.1"/>
    </source>
</evidence>
<comment type="caution">
    <text evidence="2">The sequence shown here is derived from an EMBL/GenBank/DDBJ whole genome shotgun (WGS) entry which is preliminary data.</text>
</comment>
<feature type="transmembrane region" description="Helical" evidence="1">
    <location>
        <begin position="278"/>
        <end position="301"/>
    </location>
</feature>
<gene>
    <name evidence="2" type="ORF">D9Q98_009553</name>
</gene>
<feature type="transmembrane region" description="Helical" evidence="1">
    <location>
        <begin position="110"/>
        <end position="131"/>
    </location>
</feature>
<name>A0A9D4TFB9_CHLVU</name>
<keyword evidence="1" id="KW-0812">Transmembrane</keyword>
<accession>A0A9D4TFB9</accession>
<organism evidence="2 3">
    <name type="scientific">Chlorella vulgaris</name>
    <name type="common">Green alga</name>
    <dbReference type="NCBI Taxonomy" id="3077"/>
    <lineage>
        <taxon>Eukaryota</taxon>
        <taxon>Viridiplantae</taxon>
        <taxon>Chlorophyta</taxon>
        <taxon>core chlorophytes</taxon>
        <taxon>Trebouxiophyceae</taxon>
        <taxon>Chlorellales</taxon>
        <taxon>Chlorellaceae</taxon>
        <taxon>Chlorella clade</taxon>
        <taxon>Chlorella</taxon>
    </lineage>
</organism>
<sequence>MAWVPFVAIPYIVLVNLVVYACNERSFPWRKLLSGKRFHLLAISNRAPGVSREQHPSCFWAWDLIAPSGCVASPLVPPWVLLALRLSALPYFAALFLVQRYAYHNLDAGWLLFFTNWSFVAFAFSMVVGVAHSASELQSCQQRWRLQQQLSPQSTGSPRELDMQRQASQSLLAGAADGHSDVRGCTKGDVCVAVPRQCSSSDGSSVSWSLLAKVHLLSVEVAHPAELFLTVFYWALLHIDDPSPLGSTLMVHGINNVFMLADVVLSGIPFVSYHFQLLLLYGTVYLVFVWIYFGASGVWVYSILDWGTSSSLAYYFALPGLLALAFWLYLGIAWLRDNCWRRRRCGQAAANGQAAGKDGAMLVLPGAVQQLAMDARDGEP</sequence>
<dbReference type="PANTHER" id="PTHR12242:SF1">
    <property type="entry name" value="MYND-TYPE DOMAIN-CONTAINING PROTEIN"/>
    <property type="match status" value="1"/>
</dbReference>
<feature type="transmembrane region" description="Helical" evidence="1">
    <location>
        <begin position="249"/>
        <end position="271"/>
    </location>
</feature>
<feature type="transmembrane region" description="Helical" evidence="1">
    <location>
        <begin position="6"/>
        <end position="23"/>
    </location>
</feature>
<dbReference type="OrthoDB" id="419711at2759"/>
<feature type="transmembrane region" description="Helical" evidence="1">
    <location>
        <begin position="313"/>
        <end position="335"/>
    </location>
</feature>
<keyword evidence="1" id="KW-1133">Transmembrane helix</keyword>
<keyword evidence="1" id="KW-0472">Membrane</keyword>
<dbReference type="Proteomes" id="UP001055712">
    <property type="component" value="Unassembled WGS sequence"/>
</dbReference>
<feature type="transmembrane region" description="Helical" evidence="1">
    <location>
        <begin position="79"/>
        <end position="98"/>
    </location>
</feature>
<dbReference type="EMBL" id="SIDB01000013">
    <property type="protein sequence ID" value="KAI3424197.1"/>
    <property type="molecule type" value="Genomic_DNA"/>
</dbReference>
<dbReference type="GO" id="GO:0016020">
    <property type="term" value="C:membrane"/>
    <property type="evidence" value="ECO:0007669"/>
    <property type="project" value="TreeGrafter"/>
</dbReference>
<dbReference type="AlphaFoldDB" id="A0A9D4TFB9"/>
<evidence type="ECO:0000313" key="3">
    <source>
        <dbReference type="Proteomes" id="UP001055712"/>
    </source>
</evidence>
<protein>
    <submittedName>
        <fullName evidence="2">Uncharacterized protein</fullName>
    </submittedName>
</protein>